<dbReference type="RefSeq" id="WP_064255866.1">
    <property type="nucleotide sequence ID" value="NZ_CP132970.1"/>
</dbReference>
<dbReference type="KEGG" id="rhox:RBB84_02540"/>
<reference evidence="2" key="1">
    <citation type="submission" date="2023-08" db="EMBL/GenBank/DDBJ databases">
        <title>The novel hydrolase IpcH responsible for the initial isoprocarb degradation step in Rhodococcus sp. D-6.</title>
        <authorList>
            <person name="Zhu Q."/>
        </authorList>
    </citation>
    <scope>NUCLEOTIDE SEQUENCE</scope>
    <source>
        <strain evidence="2">D-6</strain>
    </source>
</reference>
<dbReference type="EMBL" id="CP132970">
    <property type="protein sequence ID" value="XBW04878.1"/>
    <property type="molecule type" value="Genomic_DNA"/>
</dbReference>
<evidence type="ECO:0000256" key="1">
    <source>
        <dbReference type="SAM" id="MobiDB-lite"/>
    </source>
</evidence>
<dbReference type="AlphaFoldDB" id="A0AAU7UYR3"/>
<sequence>MYDFNDFDALLADLEHLDPVQTLQAQLVHGPSARVSREYLNGRPVDGGPADDGWIDADPHPALLAELADLGTDEPEPDEPGAPLDQQEGDDA</sequence>
<protein>
    <submittedName>
        <fullName evidence="2">Uncharacterized protein</fullName>
    </submittedName>
</protein>
<feature type="region of interest" description="Disordered" evidence="1">
    <location>
        <begin position="68"/>
        <end position="92"/>
    </location>
</feature>
<proteinExistence type="predicted"/>
<evidence type="ECO:0000313" key="2">
    <source>
        <dbReference type="EMBL" id="XBW04878.1"/>
    </source>
</evidence>
<organism evidence="2">
    <name type="scientific">Rhodococcus sp. D-6</name>
    <dbReference type="NCBI Taxonomy" id="1387842"/>
    <lineage>
        <taxon>Bacteria</taxon>
        <taxon>Bacillati</taxon>
        <taxon>Actinomycetota</taxon>
        <taxon>Actinomycetes</taxon>
        <taxon>Mycobacteriales</taxon>
        <taxon>Nocardiaceae</taxon>
        <taxon>Rhodococcus</taxon>
    </lineage>
</organism>
<accession>A0AAU7UYR3</accession>
<gene>
    <name evidence="2" type="ORF">RBB84_02540</name>
</gene>
<name>A0AAU7UYR3_9NOCA</name>